<comment type="similarity">
    <text evidence="1">Belongs to the ARG7 family.</text>
</comment>
<dbReference type="Proteomes" id="UP001177140">
    <property type="component" value="Unassembled WGS sequence"/>
</dbReference>
<comment type="caution">
    <text evidence="2">The sequence shown here is derived from an EMBL/GenBank/DDBJ whole genome shotgun (WGS) entry which is preliminary data.</text>
</comment>
<gene>
    <name evidence="2" type="ORF">MKW94_015491</name>
</gene>
<name>A0AA41V8I0_PAPNU</name>
<dbReference type="Pfam" id="PF02519">
    <property type="entry name" value="Auxin_inducible"/>
    <property type="match status" value="1"/>
</dbReference>
<reference evidence="2" key="1">
    <citation type="submission" date="2022-03" db="EMBL/GenBank/DDBJ databases">
        <title>A functionally conserved STORR gene fusion in Papaver species that diverged 16.8 million years ago.</title>
        <authorList>
            <person name="Catania T."/>
        </authorList>
    </citation>
    <scope>NUCLEOTIDE SEQUENCE</scope>
    <source>
        <strain evidence="2">S-191538</strain>
    </source>
</reference>
<protein>
    <submittedName>
        <fullName evidence="2">Uncharacterized protein</fullName>
    </submittedName>
</protein>
<keyword evidence="3" id="KW-1185">Reference proteome</keyword>
<dbReference type="InterPro" id="IPR003676">
    <property type="entry name" value="SAUR_fam"/>
</dbReference>
<evidence type="ECO:0000313" key="2">
    <source>
        <dbReference type="EMBL" id="MCL7036317.1"/>
    </source>
</evidence>
<dbReference type="GO" id="GO:0009733">
    <property type="term" value="P:response to auxin"/>
    <property type="evidence" value="ECO:0007669"/>
    <property type="project" value="InterPro"/>
</dbReference>
<dbReference type="PANTHER" id="PTHR31374:SF275">
    <property type="entry name" value="AUXIN-INDUCED PROTEIN 6B-LIKE"/>
    <property type="match status" value="1"/>
</dbReference>
<evidence type="ECO:0000313" key="3">
    <source>
        <dbReference type="Proteomes" id="UP001177140"/>
    </source>
</evidence>
<accession>A0AA41V8I0</accession>
<proteinExistence type="inferred from homology"/>
<dbReference type="EMBL" id="JAJJMA010166587">
    <property type="protein sequence ID" value="MCL7036317.1"/>
    <property type="molecule type" value="Genomic_DNA"/>
</dbReference>
<sequence>MGYLRINEVVKSKNSIFRVKLVMKKLMRRVELSIFRRELEDDYGDHTTSKVVDGYGYMGYDNRVVEGHFPVLTIGGDQPPKKFFVGLRYLNHPAFVKLLEDRERELGFDQQGVLVVPCQASELQSILAWV</sequence>
<dbReference type="PANTHER" id="PTHR31374">
    <property type="entry name" value="AUXIN-INDUCED PROTEIN-LIKE-RELATED"/>
    <property type="match status" value="1"/>
</dbReference>
<dbReference type="AlphaFoldDB" id="A0AA41V8I0"/>
<evidence type="ECO:0000256" key="1">
    <source>
        <dbReference type="ARBA" id="ARBA00006974"/>
    </source>
</evidence>
<organism evidence="2 3">
    <name type="scientific">Papaver nudicaule</name>
    <name type="common">Iceland poppy</name>
    <dbReference type="NCBI Taxonomy" id="74823"/>
    <lineage>
        <taxon>Eukaryota</taxon>
        <taxon>Viridiplantae</taxon>
        <taxon>Streptophyta</taxon>
        <taxon>Embryophyta</taxon>
        <taxon>Tracheophyta</taxon>
        <taxon>Spermatophyta</taxon>
        <taxon>Magnoliopsida</taxon>
        <taxon>Ranunculales</taxon>
        <taxon>Papaveraceae</taxon>
        <taxon>Papaveroideae</taxon>
        <taxon>Papaver</taxon>
    </lineage>
</organism>